<dbReference type="STRING" id="1343739.PAP_03070"/>
<evidence type="ECO:0000313" key="2">
    <source>
        <dbReference type="Proteomes" id="UP000027981"/>
    </source>
</evidence>
<dbReference type="AlphaFoldDB" id="A0A075LRS8"/>
<organism evidence="1 2">
    <name type="scientific">Palaeococcus pacificus DY20341</name>
    <dbReference type="NCBI Taxonomy" id="1343739"/>
    <lineage>
        <taxon>Archaea</taxon>
        <taxon>Methanobacteriati</taxon>
        <taxon>Methanobacteriota</taxon>
        <taxon>Thermococci</taxon>
        <taxon>Thermococcales</taxon>
        <taxon>Thermococcaceae</taxon>
        <taxon>Palaeococcus</taxon>
    </lineage>
</organism>
<keyword evidence="2" id="KW-1185">Reference proteome</keyword>
<dbReference type="GeneID" id="24841741"/>
<evidence type="ECO:0000313" key="1">
    <source>
        <dbReference type="EMBL" id="AIF69034.1"/>
    </source>
</evidence>
<reference evidence="2" key="1">
    <citation type="submission" date="2013-06" db="EMBL/GenBank/DDBJ databases">
        <title>Complete Genome Sequence of Hyperthermophilic Palaeococcus pacificus DY20341T, Isolated from a Deep-Sea Hydrothermal Sediments.</title>
        <authorList>
            <person name="Zeng X."/>
            <person name="Shao Z."/>
        </authorList>
    </citation>
    <scope>NUCLEOTIDE SEQUENCE [LARGE SCALE GENOMIC DNA]</scope>
    <source>
        <strain evidence="2">DY20341</strain>
    </source>
</reference>
<dbReference type="OrthoDB" id="36243at2157"/>
<dbReference type="KEGG" id="ppac:PAP_03070"/>
<reference evidence="1 2" key="2">
    <citation type="journal article" date="2015" name="Genome Announc.">
        <title>Complete Genome Sequence of Hyperthermophilic Piezophilic Archaeon Palaeococcus pacificus DY20341T, Isolated from Deep-Sea Hydrothermal Sediments.</title>
        <authorList>
            <person name="Zeng X."/>
            <person name="Jebbar M."/>
            <person name="Shao Z."/>
        </authorList>
    </citation>
    <scope>NUCLEOTIDE SEQUENCE [LARGE SCALE GENOMIC DNA]</scope>
    <source>
        <strain evidence="1 2">DY20341</strain>
    </source>
</reference>
<protein>
    <recommendedName>
        <fullName evidence="3">Pyrolysin</fullName>
    </recommendedName>
</protein>
<sequence length="124" mass="13764">MRGLKLAALAVLALLLGVGLASAQSSQDYAGTYYASGKIWYYLYLNQNKTFTEVYDKAVQIGVDNQTLTLALELQENATKDYEEAVAFGTPETGRFPIVWKIRRAYLNLKHAVELLNKALADLS</sequence>
<dbReference type="EMBL" id="CP006019">
    <property type="protein sequence ID" value="AIF69034.1"/>
    <property type="molecule type" value="Genomic_DNA"/>
</dbReference>
<evidence type="ECO:0008006" key="3">
    <source>
        <dbReference type="Google" id="ProtNLM"/>
    </source>
</evidence>
<gene>
    <name evidence="1" type="ORF">PAP_03070</name>
</gene>
<accession>A0A075LRS8</accession>
<dbReference type="HOGENOM" id="CLU_152353_0_0_2"/>
<proteinExistence type="predicted"/>
<dbReference type="eggNOG" id="arCOG03610">
    <property type="taxonomic scope" value="Archaea"/>
</dbReference>
<dbReference type="RefSeq" id="WP_052649045.1">
    <property type="nucleotide sequence ID" value="NZ_CP006019.1"/>
</dbReference>
<dbReference type="Proteomes" id="UP000027981">
    <property type="component" value="Chromosome"/>
</dbReference>
<name>A0A075LRS8_9EURY</name>